<evidence type="ECO:0000259" key="8">
    <source>
        <dbReference type="PROSITE" id="PS51212"/>
    </source>
</evidence>
<dbReference type="GO" id="GO:0005886">
    <property type="term" value="C:plasma membrane"/>
    <property type="evidence" value="ECO:0007669"/>
    <property type="project" value="TreeGrafter"/>
</dbReference>
<keyword evidence="6" id="KW-0325">Glycoprotein</keyword>
<evidence type="ECO:0000256" key="3">
    <source>
        <dbReference type="ARBA" id="ARBA00022729"/>
    </source>
</evidence>
<sequence>MSPWSCSFIYLFACLAAARTTLLSHTIQATGPPIASLSISTPSGGWTTDAPPPLVIDFGPVLAGAIVGRQIRLCNTGQSTLTITRSRPPSLAQLAAVNPGAELYEGQTIAPGSCATGTVAVYSSPQQPNRPAQRIESYWILGTDGKDARDRTKEFGIRGIKVGVTITTRQVGPLNGQNGTGVYQYVGCFRDAPARNLEREVNGGSPSRLQNNTNGNCMDICAMGGYVFAGTEYRQECWCGNSIGNGAAAFRDEKLGLCGLACTGDGGEQCGGEGGYLSLYADQGRFDIVGFLDSVKGSTGSTTPTTTAGSATPTGSTGPAELWGYLGCYRDNVDSRRTLSSKTNSSDGMTLEACAAFCSGFNFFGTEYARECYCGYSLPSGFVADSADCNTPCSGNKVQICGSGDRLSVYRNSVYNTPPPTPSHVPRVSSGAGTSWVWTGCYTEVSGGRALKSASLARDDMTAQLCASFCGAEGTKMMGLEYGRECWCGDSLEKGSAIATQAECDMVCAGDGGEYCGGKNRLDVYRAG</sequence>
<feature type="domain" description="WSC" evidence="8">
    <location>
        <begin position="322"/>
        <end position="413"/>
    </location>
</feature>
<name>A0AAJ0BIC6_9PEZI</name>
<reference evidence="9" key="1">
    <citation type="submission" date="2023-06" db="EMBL/GenBank/DDBJ databases">
        <title>Genome-scale phylogeny and comparative genomics of the fungal order Sordariales.</title>
        <authorList>
            <consortium name="Lawrence Berkeley National Laboratory"/>
            <person name="Hensen N."/>
            <person name="Bonometti L."/>
            <person name="Westerberg I."/>
            <person name="Brannstrom I.O."/>
            <person name="Guillou S."/>
            <person name="Cros-Aarteil S."/>
            <person name="Calhoun S."/>
            <person name="Haridas S."/>
            <person name="Kuo A."/>
            <person name="Mondo S."/>
            <person name="Pangilinan J."/>
            <person name="Riley R."/>
            <person name="Labutti K."/>
            <person name="Andreopoulos B."/>
            <person name="Lipzen A."/>
            <person name="Chen C."/>
            <person name="Yanf M."/>
            <person name="Daum C."/>
            <person name="Ng V."/>
            <person name="Clum A."/>
            <person name="Steindorff A."/>
            <person name="Ohm R."/>
            <person name="Martin F."/>
            <person name="Silar P."/>
            <person name="Natvig D."/>
            <person name="Lalanne C."/>
            <person name="Gautier V."/>
            <person name="Ament-Velasquez S.L."/>
            <person name="Kruys A."/>
            <person name="Hutchinson M.I."/>
            <person name="Powell A.J."/>
            <person name="Barry K."/>
            <person name="Miller A.N."/>
            <person name="Grigoriev I.V."/>
            <person name="Debuchy R."/>
            <person name="Gladieux P."/>
            <person name="Thoren M.H."/>
            <person name="Johannesson H."/>
        </authorList>
    </citation>
    <scope>NUCLEOTIDE SEQUENCE</scope>
    <source>
        <strain evidence="9">PSN4</strain>
    </source>
</reference>
<comment type="subcellular location">
    <subcellularLocation>
        <location evidence="1">Membrane</location>
        <topology evidence="1">Single-pass membrane protein</topology>
    </subcellularLocation>
</comment>
<dbReference type="InterPro" id="IPR051836">
    <property type="entry name" value="Kremen_rcpt"/>
</dbReference>
<evidence type="ECO:0000313" key="9">
    <source>
        <dbReference type="EMBL" id="KAK1757402.1"/>
    </source>
</evidence>
<gene>
    <name evidence="9" type="ORF">QBC47DRAFT_458913</name>
</gene>
<keyword evidence="2" id="KW-0812">Transmembrane</keyword>
<accession>A0AAJ0BIC6</accession>
<feature type="signal peptide" evidence="7">
    <location>
        <begin position="1"/>
        <end position="18"/>
    </location>
</feature>
<dbReference type="Proteomes" id="UP001239445">
    <property type="component" value="Unassembled WGS sequence"/>
</dbReference>
<dbReference type="InterPro" id="IPR002889">
    <property type="entry name" value="WSC_carb-bd"/>
</dbReference>
<protein>
    <submittedName>
        <fullName evidence="9">WSC domain-containing protein</fullName>
    </submittedName>
</protein>
<dbReference type="AlphaFoldDB" id="A0AAJ0BIC6"/>
<comment type="caution">
    <text evidence="9">The sequence shown here is derived from an EMBL/GenBank/DDBJ whole genome shotgun (WGS) entry which is preliminary data.</text>
</comment>
<feature type="chain" id="PRO_5042468999" evidence="7">
    <location>
        <begin position="19"/>
        <end position="528"/>
    </location>
</feature>
<dbReference type="EMBL" id="MU839830">
    <property type="protein sequence ID" value="KAK1757402.1"/>
    <property type="molecule type" value="Genomic_DNA"/>
</dbReference>
<dbReference type="PROSITE" id="PS51212">
    <property type="entry name" value="WSC"/>
    <property type="match status" value="3"/>
</dbReference>
<evidence type="ECO:0000256" key="6">
    <source>
        <dbReference type="ARBA" id="ARBA00023180"/>
    </source>
</evidence>
<dbReference type="PANTHER" id="PTHR24269:SF16">
    <property type="entry name" value="PROTEIN SLG1"/>
    <property type="match status" value="1"/>
</dbReference>
<evidence type="ECO:0000256" key="2">
    <source>
        <dbReference type="ARBA" id="ARBA00022692"/>
    </source>
</evidence>
<feature type="domain" description="WSC" evidence="8">
    <location>
        <begin position="435"/>
        <end position="528"/>
    </location>
</feature>
<keyword evidence="5" id="KW-0472">Membrane</keyword>
<keyword evidence="10" id="KW-1185">Reference proteome</keyword>
<evidence type="ECO:0000256" key="1">
    <source>
        <dbReference type="ARBA" id="ARBA00004167"/>
    </source>
</evidence>
<evidence type="ECO:0000256" key="5">
    <source>
        <dbReference type="ARBA" id="ARBA00023136"/>
    </source>
</evidence>
<organism evidence="9 10">
    <name type="scientific">Echria macrotheca</name>
    <dbReference type="NCBI Taxonomy" id="438768"/>
    <lineage>
        <taxon>Eukaryota</taxon>
        <taxon>Fungi</taxon>
        <taxon>Dikarya</taxon>
        <taxon>Ascomycota</taxon>
        <taxon>Pezizomycotina</taxon>
        <taxon>Sordariomycetes</taxon>
        <taxon>Sordariomycetidae</taxon>
        <taxon>Sordariales</taxon>
        <taxon>Schizotheciaceae</taxon>
        <taxon>Echria</taxon>
    </lineage>
</organism>
<keyword evidence="3 7" id="KW-0732">Signal</keyword>
<dbReference type="Pfam" id="PF01822">
    <property type="entry name" value="WSC"/>
    <property type="match status" value="3"/>
</dbReference>
<evidence type="ECO:0000256" key="4">
    <source>
        <dbReference type="ARBA" id="ARBA00022989"/>
    </source>
</evidence>
<evidence type="ECO:0000313" key="10">
    <source>
        <dbReference type="Proteomes" id="UP001239445"/>
    </source>
</evidence>
<evidence type="ECO:0000256" key="7">
    <source>
        <dbReference type="SAM" id="SignalP"/>
    </source>
</evidence>
<proteinExistence type="predicted"/>
<feature type="domain" description="WSC" evidence="8">
    <location>
        <begin position="182"/>
        <end position="283"/>
    </location>
</feature>
<dbReference type="SMART" id="SM00321">
    <property type="entry name" value="WSC"/>
    <property type="match status" value="3"/>
</dbReference>
<keyword evidence="4" id="KW-1133">Transmembrane helix</keyword>
<dbReference type="PANTHER" id="PTHR24269">
    <property type="entry name" value="KREMEN PROTEIN"/>
    <property type="match status" value="1"/>
</dbReference>